<dbReference type="SFLD" id="SFLDG01144">
    <property type="entry name" value="C2.B.4:_PGP_Like"/>
    <property type="match status" value="1"/>
</dbReference>
<dbReference type="EMBL" id="LS992241">
    <property type="protein sequence ID" value="SYX82030.1"/>
    <property type="molecule type" value="Genomic_DNA"/>
</dbReference>
<dbReference type="SFLD" id="SFLDS00003">
    <property type="entry name" value="Haloacid_Dehalogenase"/>
    <property type="match status" value="1"/>
</dbReference>
<gene>
    <name evidence="1" type="primary">ycsE</name>
    <name evidence="1" type="ORF">PBLR_10450</name>
</gene>
<keyword evidence="1" id="KW-0378">Hydrolase</keyword>
<dbReference type="Gene3D" id="3.30.1240.10">
    <property type="match status" value="2"/>
</dbReference>
<dbReference type="AlphaFoldDB" id="A0A383R4Z5"/>
<dbReference type="PROSITE" id="PS01229">
    <property type="entry name" value="COF_2"/>
    <property type="match status" value="1"/>
</dbReference>
<dbReference type="InterPro" id="IPR023214">
    <property type="entry name" value="HAD_sf"/>
</dbReference>
<dbReference type="Pfam" id="PF08282">
    <property type="entry name" value="Hydrolase_3"/>
    <property type="match status" value="1"/>
</dbReference>
<accession>A0A383R4Z5</accession>
<dbReference type="PANTHER" id="PTHR10000">
    <property type="entry name" value="PHOSPHOSERINE PHOSPHATASE"/>
    <property type="match status" value="1"/>
</dbReference>
<name>A0A383R4Z5_PAEAL</name>
<proteinExistence type="predicted"/>
<reference evidence="2" key="1">
    <citation type="submission" date="2018-08" db="EMBL/GenBank/DDBJ databases">
        <authorList>
            <person name="Chevrot R."/>
        </authorList>
    </citation>
    <scope>NUCLEOTIDE SEQUENCE [LARGE SCALE GENOMIC DNA]</scope>
</reference>
<dbReference type="InterPro" id="IPR006379">
    <property type="entry name" value="HAD-SF_hydro_IIB"/>
</dbReference>
<dbReference type="RefSeq" id="WP_138184523.1">
    <property type="nucleotide sequence ID" value="NZ_LS992241.1"/>
</dbReference>
<dbReference type="GO" id="GO:0043726">
    <property type="term" value="F:5-amino-6-(5-phosphoribitylamino)uracil phosphatase activity"/>
    <property type="evidence" value="ECO:0007669"/>
    <property type="project" value="UniProtKB-EC"/>
</dbReference>
<dbReference type="NCBIfam" id="TIGR01484">
    <property type="entry name" value="HAD-SF-IIB"/>
    <property type="match status" value="1"/>
</dbReference>
<dbReference type="CDD" id="cd07516">
    <property type="entry name" value="HAD_Pase"/>
    <property type="match status" value="1"/>
</dbReference>
<dbReference type="Proteomes" id="UP000304148">
    <property type="component" value="Chromosome"/>
</dbReference>
<dbReference type="EC" id="3.1.3.104" evidence="1"/>
<organism evidence="1 2">
    <name type="scientific">Paenibacillus alvei</name>
    <name type="common">Bacillus alvei</name>
    <dbReference type="NCBI Taxonomy" id="44250"/>
    <lineage>
        <taxon>Bacteria</taxon>
        <taxon>Bacillati</taxon>
        <taxon>Bacillota</taxon>
        <taxon>Bacilli</taxon>
        <taxon>Bacillales</taxon>
        <taxon>Paenibacillaceae</taxon>
        <taxon>Paenibacillus</taxon>
    </lineage>
</organism>
<dbReference type="PANTHER" id="PTHR10000:SF55">
    <property type="entry name" value="5-AMINO-6-(5-PHOSPHO-D-RIBITYLAMINO)URACIL PHOSPHATASE YCSE"/>
    <property type="match status" value="1"/>
</dbReference>
<sequence length="244" mass="27202">MSKYKLLALDMDGTVLDDDQRISKENADAIRSACDAGITVIFSTGRAFVNALPYAEELGLNAPMITVNGSEVWKNTRELHLRHLLDREAVKRMHAMSEEHNVWFWAYSTERLYNKENWGADIEAEEWLKFGYFTKDDRVREILWRELRAMGGLELTNSSPHNIEINPGGVNKATGIQTVCELIGCEMSQVVAVGDSLNDMAAIQAAGLGAAMGNAQDEVKQAADIVVRTNNEHGVAQVIREYML</sequence>
<protein>
    <submittedName>
        <fullName evidence="1">5-amino-6-(5-phospho-D-ribitylamino)uracil phosphatase YcsE</fullName>
        <ecNumber evidence="1">3.1.3.104</ecNumber>
    </submittedName>
</protein>
<dbReference type="SUPFAM" id="SSF56784">
    <property type="entry name" value="HAD-like"/>
    <property type="match status" value="1"/>
</dbReference>
<evidence type="ECO:0000313" key="2">
    <source>
        <dbReference type="Proteomes" id="UP000304148"/>
    </source>
</evidence>
<dbReference type="Gene3D" id="3.40.50.1000">
    <property type="entry name" value="HAD superfamily/HAD-like"/>
    <property type="match status" value="2"/>
</dbReference>
<dbReference type="GO" id="GO:0000287">
    <property type="term" value="F:magnesium ion binding"/>
    <property type="evidence" value="ECO:0007669"/>
    <property type="project" value="TreeGrafter"/>
</dbReference>
<dbReference type="InterPro" id="IPR036412">
    <property type="entry name" value="HAD-like_sf"/>
</dbReference>
<dbReference type="GO" id="GO:0005829">
    <property type="term" value="C:cytosol"/>
    <property type="evidence" value="ECO:0007669"/>
    <property type="project" value="TreeGrafter"/>
</dbReference>
<dbReference type="SFLD" id="SFLDG01140">
    <property type="entry name" value="C2.B:_Phosphomannomutase_and_P"/>
    <property type="match status" value="1"/>
</dbReference>
<evidence type="ECO:0000313" key="1">
    <source>
        <dbReference type="EMBL" id="SYX82030.1"/>
    </source>
</evidence>